<dbReference type="InterPro" id="IPR001315">
    <property type="entry name" value="CARD"/>
</dbReference>
<evidence type="ECO:0000256" key="7">
    <source>
        <dbReference type="SAM" id="MobiDB-lite"/>
    </source>
</evidence>
<dbReference type="InterPro" id="IPR051249">
    <property type="entry name" value="NLRP_Inflammasome"/>
</dbReference>
<organism evidence="10 11">
    <name type="scientific">Culter alburnus</name>
    <name type="common">Topmouth culter</name>
    <dbReference type="NCBI Taxonomy" id="194366"/>
    <lineage>
        <taxon>Eukaryota</taxon>
        <taxon>Metazoa</taxon>
        <taxon>Chordata</taxon>
        <taxon>Craniata</taxon>
        <taxon>Vertebrata</taxon>
        <taxon>Euteleostomi</taxon>
        <taxon>Actinopterygii</taxon>
        <taxon>Neopterygii</taxon>
        <taxon>Teleostei</taxon>
        <taxon>Ostariophysi</taxon>
        <taxon>Cypriniformes</taxon>
        <taxon>Xenocyprididae</taxon>
        <taxon>Xenocypridinae</taxon>
        <taxon>Culter</taxon>
    </lineage>
</organism>
<dbReference type="PANTHER" id="PTHR46985:SF2">
    <property type="entry name" value="APOPTOSIS-ASSOCIATED SPECK-LIKE PROTEIN CONTAINING A CARD"/>
    <property type="match status" value="1"/>
</dbReference>
<keyword evidence="3" id="KW-0399">Innate immunity</keyword>
<proteinExistence type="predicted"/>
<keyword evidence="4" id="KW-0391">Immunity</keyword>
<keyword evidence="6" id="KW-1271">Inflammasome</keyword>
<dbReference type="InterPro" id="IPR011029">
    <property type="entry name" value="DEATH-like_dom_sf"/>
</dbReference>
<dbReference type="Pfam" id="PF00619">
    <property type="entry name" value="CARD"/>
    <property type="match status" value="1"/>
</dbReference>
<dbReference type="FunFam" id="1.10.533.10:FF:000013">
    <property type="entry name" value="Apoptosis-associated speck-like protein containing a CARD"/>
    <property type="match status" value="1"/>
</dbReference>
<feature type="compositionally biased region" description="Basic and acidic residues" evidence="7">
    <location>
        <begin position="156"/>
        <end position="165"/>
    </location>
</feature>
<dbReference type="InterPro" id="IPR033516">
    <property type="entry name" value="CARD8/ASC/NALP1_CARD"/>
</dbReference>
<feature type="domain" description="Pyrin" evidence="9">
    <location>
        <begin position="1"/>
        <end position="87"/>
    </location>
</feature>
<dbReference type="Proteomes" id="UP001479290">
    <property type="component" value="Unassembled WGS sequence"/>
</dbReference>
<dbReference type="SMART" id="SM01289">
    <property type="entry name" value="PYRIN"/>
    <property type="match status" value="1"/>
</dbReference>
<dbReference type="Gene3D" id="1.10.533.10">
    <property type="entry name" value="Death Domain, Fas"/>
    <property type="match status" value="2"/>
</dbReference>
<accession>A0AAW1YST6</accession>
<evidence type="ECO:0000259" key="8">
    <source>
        <dbReference type="PROSITE" id="PS50209"/>
    </source>
</evidence>
<keyword evidence="5" id="KW-0395">Inflammatory response</keyword>
<dbReference type="GO" id="GO:0042981">
    <property type="term" value="P:regulation of apoptotic process"/>
    <property type="evidence" value="ECO:0007669"/>
    <property type="project" value="InterPro"/>
</dbReference>
<gene>
    <name evidence="10" type="ORF">ABG768_017721</name>
</gene>
<evidence type="ECO:0000313" key="10">
    <source>
        <dbReference type="EMBL" id="KAK9951846.1"/>
    </source>
</evidence>
<comment type="subcellular location">
    <subcellularLocation>
        <location evidence="1">Inflammasome</location>
    </subcellularLocation>
</comment>
<dbReference type="EMBL" id="JAWDJR010000024">
    <property type="protein sequence ID" value="KAK9951846.1"/>
    <property type="molecule type" value="Genomic_DNA"/>
</dbReference>
<dbReference type="CDD" id="cd08330">
    <property type="entry name" value="CARD_ASC_NALP1"/>
    <property type="match status" value="1"/>
</dbReference>
<evidence type="ECO:0000256" key="5">
    <source>
        <dbReference type="ARBA" id="ARBA00023198"/>
    </source>
</evidence>
<protein>
    <submittedName>
        <fullName evidence="10">Uncharacterized protein</fullName>
    </submittedName>
</protein>
<dbReference type="CDD" id="cd08321">
    <property type="entry name" value="Pyrin_ASC-like"/>
    <property type="match status" value="1"/>
</dbReference>
<keyword evidence="2" id="KW-0963">Cytoplasm</keyword>
<reference evidence="10 11" key="1">
    <citation type="submission" date="2024-05" db="EMBL/GenBank/DDBJ databases">
        <title>A high-quality chromosomal-level genome assembly of Topmouth culter (Culter alburnus).</title>
        <authorList>
            <person name="Zhao H."/>
        </authorList>
    </citation>
    <scope>NUCLEOTIDE SEQUENCE [LARGE SCALE GENOMIC DNA]</scope>
    <source>
        <strain evidence="10">CATC2023</strain>
        <tissue evidence="10">Muscle</tissue>
    </source>
</reference>
<comment type="caution">
    <text evidence="10">The sequence shown here is derived from an EMBL/GenBank/DDBJ whole genome shotgun (WGS) entry which is preliminary data.</text>
</comment>
<name>A0AAW1YST6_CULAL</name>
<dbReference type="PROSITE" id="PS50824">
    <property type="entry name" value="DAPIN"/>
    <property type="match status" value="1"/>
</dbReference>
<dbReference type="GO" id="GO:0061702">
    <property type="term" value="C:canonical inflammasome complex"/>
    <property type="evidence" value="ECO:0007669"/>
    <property type="project" value="UniProtKB-SubCell"/>
</dbReference>
<dbReference type="Pfam" id="PF02758">
    <property type="entry name" value="PYRIN"/>
    <property type="match status" value="1"/>
</dbReference>
<dbReference type="GO" id="GO:0006954">
    <property type="term" value="P:inflammatory response"/>
    <property type="evidence" value="ECO:0007669"/>
    <property type="project" value="UniProtKB-KW"/>
</dbReference>
<evidence type="ECO:0000259" key="9">
    <source>
        <dbReference type="PROSITE" id="PS50824"/>
    </source>
</evidence>
<dbReference type="InterPro" id="IPR004020">
    <property type="entry name" value="DAPIN"/>
</dbReference>
<evidence type="ECO:0000313" key="11">
    <source>
        <dbReference type="Proteomes" id="UP001479290"/>
    </source>
</evidence>
<feature type="domain" description="CARD" evidence="8">
    <location>
        <begin position="160"/>
        <end position="250"/>
    </location>
</feature>
<feature type="region of interest" description="Disordered" evidence="7">
    <location>
        <begin position="85"/>
        <end position="165"/>
    </location>
</feature>
<dbReference type="PANTHER" id="PTHR46985">
    <property type="entry name" value="NACHT, LRR AND PYD DOMAINS-CONTAINING PROTEIN 1"/>
    <property type="match status" value="1"/>
</dbReference>
<evidence type="ECO:0000256" key="2">
    <source>
        <dbReference type="ARBA" id="ARBA00022490"/>
    </source>
</evidence>
<evidence type="ECO:0000256" key="4">
    <source>
        <dbReference type="ARBA" id="ARBA00022859"/>
    </source>
</evidence>
<evidence type="ECO:0000256" key="3">
    <source>
        <dbReference type="ARBA" id="ARBA00022588"/>
    </source>
</evidence>
<evidence type="ECO:0000256" key="1">
    <source>
        <dbReference type="ARBA" id="ARBA00004110"/>
    </source>
</evidence>
<dbReference type="AlphaFoldDB" id="A0AAW1YST6"/>
<keyword evidence="11" id="KW-1185">Reference proteome</keyword>
<dbReference type="GO" id="GO:0045087">
    <property type="term" value="P:innate immune response"/>
    <property type="evidence" value="ECO:0007669"/>
    <property type="project" value="UniProtKB-KW"/>
</dbReference>
<sequence length="254" mass="29108">MTMASVKKLLHDTLDKLIKEDLKRFKSYLKEDGPVPAGKLEKADVTDIAEIMMERFKAEGAVEITLNILRKMDQNQLAEELQNNYTEVQKSSEPAKKRTRKQVQKSSEPAEKRTRKQVQKSSEPAKKRTRKQVQKSSEPAKKRTRKQGKSGQDVESMAHRRPMESEFVEKHRADLIQRVSSGMAIADGLRAKRMIPDEMYSKVHAAGTRQEKIRLLFDVLDSQGSSVKAEFYRLLEKNESYLVHDLEPGPSVQQ</sequence>
<dbReference type="SUPFAM" id="SSF47986">
    <property type="entry name" value="DEATH domain"/>
    <property type="match status" value="2"/>
</dbReference>
<dbReference type="PROSITE" id="PS50209">
    <property type="entry name" value="CARD"/>
    <property type="match status" value="1"/>
</dbReference>
<evidence type="ECO:0000256" key="6">
    <source>
        <dbReference type="ARBA" id="ARBA00023233"/>
    </source>
</evidence>